<comment type="similarity">
    <text evidence="1 3">Belongs to the DapA family.</text>
</comment>
<feature type="active site" description="Schiff-base intermediate with substrate" evidence="4">
    <location>
        <position position="159"/>
    </location>
</feature>
<organism evidence="6 7">
    <name type="scientific">Streptomyces roseirectus</name>
    <dbReference type="NCBI Taxonomy" id="2768066"/>
    <lineage>
        <taxon>Bacteria</taxon>
        <taxon>Bacillati</taxon>
        <taxon>Actinomycetota</taxon>
        <taxon>Actinomycetes</taxon>
        <taxon>Kitasatosporales</taxon>
        <taxon>Streptomycetaceae</taxon>
        <taxon>Streptomyces</taxon>
    </lineage>
</organism>
<dbReference type="RefSeq" id="WP_187745637.1">
    <property type="nucleotide sequence ID" value="NZ_CP060828.1"/>
</dbReference>
<feature type="active site" description="Proton donor/acceptor" evidence="4">
    <location>
        <position position="131"/>
    </location>
</feature>
<dbReference type="GO" id="GO:0008840">
    <property type="term" value="F:4-hydroxy-tetrahydrodipicolinate synthase activity"/>
    <property type="evidence" value="ECO:0007669"/>
    <property type="project" value="TreeGrafter"/>
</dbReference>
<dbReference type="PRINTS" id="PR00146">
    <property type="entry name" value="DHPICSNTHASE"/>
</dbReference>
<dbReference type="EMBL" id="CP060828">
    <property type="protein sequence ID" value="QNP68598.1"/>
    <property type="molecule type" value="Genomic_DNA"/>
</dbReference>
<gene>
    <name evidence="6" type="ORF">IAG44_03325</name>
</gene>
<reference evidence="6 7" key="1">
    <citation type="submission" date="2020-08" db="EMBL/GenBank/DDBJ databases">
        <title>A novel species.</title>
        <authorList>
            <person name="Gao J."/>
        </authorList>
    </citation>
    <scope>NUCLEOTIDE SEQUENCE [LARGE SCALE GENOMIC DNA]</scope>
    <source>
        <strain evidence="6 7">CRXT-G-22</strain>
    </source>
</reference>
<dbReference type="SUPFAM" id="SSF51569">
    <property type="entry name" value="Aldolase"/>
    <property type="match status" value="1"/>
</dbReference>
<evidence type="ECO:0000256" key="3">
    <source>
        <dbReference type="PIRNR" id="PIRNR001365"/>
    </source>
</evidence>
<evidence type="ECO:0000313" key="6">
    <source>
        <dbReference type="EMBL" id="QNP68598.1"/>
    </source>
</evidence>
<protein>
    <submittedName>
        <fullName evidence="6">Dihydrodipicolinate synthase family protein</fullName>
    </submittedName>
</protein>
<dbReference type="SMART" id="SM01130">
    <property type="entry name" value="DHDPS"/>
    <property type="match status" value="1"/>
</dbReference>
<keyword evidence="2 3" id="KW-0456">Lyase</keyword>
<dbReference type="PANTHER" id="PTHR12128">
    <property type="entry name" value="DIHYDRODIPICOLINATE SYNTHASE"/>
    <property type="match status" value="1"/>
</dbReference>
<dbReference type="InterPro" id="IPR002220">
    <property type="entry name" value="DapA-like"/>
</dbReference>
<keyword evidence="7" id="KW-1185">Reference proteome</keyword>
<evidence type="ECO:0000256" key="4">
    <source>
        <dbReference type="PIRSR" id="PIRSR001365-1"/>
    </source>
</evidence>
<dbReference type="CDD" id="cd00408">
    <property type="entry name" value="DHDPS-like"/>
    <property type="match status" value="1"/>
</dbReference>
<dbReference type="InterPro" id="IPR013785">
    <property type="entry name" value="Aldolase_TIM"/>
</dbReference>
<evidence type="ECO:0000256" key="1">
    <source>
        <dbReference type="ARBA" id="ARBA00007592"/>
    </source>
</evidence>
<evidence type="ECO:0000313" key="7">
    <source>
        <dbReference type="Proteomes" id="UP000516052"/>
    </source>
</evidence>
<dbReference type="PIRSF" id="PIRSF001365">
    <property type="entry name" value="DHDPS"/>
    <property type="match status" value="1"/>
</dbReference>
<dbReference type="PANTHER" id="PTHR12128:SF66">
    <property type="entry name" value="4-HYDROXY-2-OXOGLUTARATE ALDOLASE, MITOCHONDRIAL"/>
    <property type="match status" value="1"/>
</dbReference>
<sequence>MFRGLSAFPLTPVDEDGVDLTAYAALVARLAGAGVDSIGALGSTGGYAYLTREQRARVAEAAVDAASGTPVMVGIGALRTRDVLALAEDAQNAGAAAVLLAPLTYQPLGDDEVFGLYEDVTHHLSVPLCVYDNPATTHVRFSDELHARIAALPHIGSVKIPGVPTGAEDRVAALRALLPASVALGVSGDWTAVRGLNSGCDVWYSVLGGTFPRTALALTRAAQSGHADHANDLSDALEPLWALFRRHGSLRVMAAAASHLGLTGEVNLPRPLRGLDAEQRREVVAVLDALGLDE</sequence>
<dbReference type="KEGG" id="sroi:IAG44_03325"/>
<feature type="binding site" evidence="5">
    <location>
        <position position="44"/>
    </location>
    <ligand>
        <name>pyruvate</name>
        <dbReference type="ChEBI" id="CHEBI:15361"/>
    </ligand>
</feature>
<evidence type="ECO:0000256" key="5">
    <source>
        <dbReference type="PIRSR" id="PIRSR001365-2"/>
    </source>
</evidence>
<accession>A0A7H0I732</accession>
<dbReference type="AlphaFoldDB" id="A0A7H0I732"/>
<evidence type="ECO:0000256" key="2">
    <source>
        <dbReference type="ARBA" id="ARBA00023239"/>
    </source>
</evidence>
<proteinExistence type="inferred from homology"/>
<name>A0A7H0I732_9ACTN</name>
<dbReference type="Proteomes" id="UP000516052">
    <property type="component" value="Chromosome"/>
</dbReference>
<dbReference type="Gene3D" id="3.20.20.70">
    <property type="entry name" value="Aldolase class I"/>
    <property type="match status" value="1"/>
</dbReference>
<dbReference type="Pfam" id="PF00701">
    <property type="entry name" value="DHDPS"/>
    <property type="match status" value="1"/>
</dbReference>